<sequence>MSTALPGLMMDVPLTTAHLLWRMRAVHPDARVSTVTDASGACRTTTFGAVAERVDRLAAALAELGVGVGTRVGSFAWNTQEHLEIYYAVMGMGAVLHTINLRLHEDTIAYTVEHAGDEVILLDATLAERFLPVLARVRGVRHVVVVGALPDGVEVPDALDYDTLLDGAGSYDWPELDERAAASLCYTSGTTGHPKGVLYSHRSIVLHALAMAGTDAYGISRRDRVLSIVPMFHAMGWGLPFVCAVAGADLVMPAAHLQPGPVGRVVDEQGVTWSCGVPTVWMDVLRHADEMARTGGRPVTLATLRTVISGGTQVPESLMRAYAERFGVDLVQGWGMTEIFPGATLSMDQGADDPERWSHRGAAGRVSPLYELRVTGEDGSTLPSDGASVGEVEVRGPAVAGAYFAPGTDTADRFHDGWLRTGDVGTLDRRGWLRITDRSKDAIKSGGEWISSVDLEAELMAHDAVREAAVVGRPDPRWSERPFAYVVADRPVTVDELRDFLATRVARWWLPDGYAFVEEIPRTSTGKFDKLVLRGQLSSSASATMIPEGPRR</sequence>
<evidence type="ECO:0000259" key="2">
    <source>
        <dbReference type="Pfam" id="PF13193"/>
    </source>
</evidence>
<dbReference type="EC" id="6.2.1.3" evidence="3"/>
<dbReference type="InterPro" id="IPR000873">
    <property type="entry name" value="AMP-dep_synth/lig_dom"/>
</dbReference>
<dbReference type="EMBL" id="JBBEGM010000015">
    <property type="protein sequence ID" value="MEJ2865014.1"/>
    <property type="molecule type" value="Genomic_DNA"/>
</dbReference>
<gene>
    <name evidence="3" type="ORF">WCD58_27910</name>
</gene>
<organism evidence="3 4">
    <name type="scientific">Actinomycetospora flava</name>
    <dbReference type="NCBI Taxonomy" id="3129232"/>
    <lineage>
        <taxon>Bacteria</taxon>
        <taxon>Bacillati</taxon>
        <taxon>Actinomycetota</taxon>
        <taxon>Actinomycetes</taxon>
        <taxon>Pseudonocardiales</taxon>
        <taxon>Pseudonocardiaceae</taxon>
        <taxon>Actinomycetospora</taxon>
    </lineage>
</organism>
<keyword evidence="3" id="KW-0436">Ligase</keyword>
<dbReference type="Gene3D" id="3.30.300.30">
    <property type="match status" value="1"/>
</dbReference>
<dbReference type="InterPro" id="IPR045851">
    <property type="entry name" value="AMP-bd_C_sf"/>
</dbReference>
<dbReference type="Pfam" id="PF13193">
    <property type="entry name" value="AMP-binding_C"/>
    <property type="match status" value="1"/>
</dbReference>
<comment type="caution">
    <text evidence="3">The sequence shown here is derived from an EMBL/GenBank/DDBJ whole genome shotgun (WGS) entry which is preliminary data.</text>
</comment>
<dbReference type="SUPFAM" id="SSF56801">
    <property type="entry name" value="Acetyl-CoA synthetase-like"/>
    <property type="match status" value="1"/>
</dbReference>
<keyword evidence="4" id="KW-1185">Reference proteome</keyword>
<dbReference type="RefSeq" id="WP_337706385.1">
    <property type="nucleotide sequence ID" value="NZ_JBBEGM010000015.1"/>
</dbReference>
<dbReference type="InterPro" id="IPR050237">
    <property type="entry name" value="ATP-dep_AMP-bd_enzyme"/>
</dbReference>
<name>A0ABU8MCD7_9PSEU</name>
<dbReference type="Gene3D" id="3.40.50.12780">
    <property type="entry name" value="N-terminal domain of ligase-like"/>
    <property type="match status" value="1"/>
</dbReference>
<dbReference type="PROSITE" id="PS00455">
    <property type="entry name" value="AMP_BINDING"/>
    <property type="match status" value="1"/>
</dbReference>
<feature type="domain" description="AMP-dependent synthetase/ligase" evidence="1">
    <location>
        <begin position="26"/>
        <end position="404"/>
    </location>
</feature>
<dbReference type="InterPro" id="IPR020845">
    <property type="entry name" value="AMP-binding_CS"/>
</dbReference>
<evidence type="ECO:0000313" key="3">
    <source>
        <dbReference type="EMBL" id="MEJ2865014.1"/>
    </source>
</evidence>
<dbReference type="InterPro" id="IPR025110">
    <property type="entry name" value="AMP-bd_C"/>
</dbReference>
<dbReference type="PANTHER" id="PTHR43767:SF11">
    <property type="entry name" value="MEDIUM-CHAIN-FATTY-ACID--COA LIGASE"/>
    <property type="match status" value="1"/>
</dbReference>
<accession>A0ABU8MCD7</accession>
<reference evidence="3 4" key="1">
    <citation type="submission" date="2024-03" db="EMBL/GenBank/DDBJ databases">
        <title>Actinomycetospora sp. OC33-EN07, a novel actinomycete isolated from wild orchid (Aerides multiflora).</title>
        <authorList>
            <person name="Suriyachadkun C."/>
        </authorList>
    </citation>
    <scope>NUCLEOTIDE SEQUENCE [LARGE SCALE GENOMIC DNA]</scope>
    <source>
        <strain evidence="3 4">OC33-EN07</strain>
    </source>
</reference>
<dbReference type="InterPro" id="IPR042099">
    <property type="entry name" value="ANL_N_sf"/>
</dbReference>
<dbReference type="PANTHER" id="PTHR43767">
    <property type="entry name" value="LONG-CHAIN-FATTY-ACID--COA LIGASE"/>
    <property type="match status" value="1"/>
</dbReference>
<evidence type="ECO:0000259" key="1">
    <source>
        <dbReference type="Pfam" id="PF00501"/>
    </source>
</evidence>
<dbReference type="Proteomes" id="UP001369736">
    <property type="component" value="Unassembled WGS sequence"/>
</dbReference>
<feature type="domain" description="AMP-binding enzyme C-terminal" evidence="2">
    <location>
        <begin position="455"/>
        <end position="527"/>
    </location>
</feature>
<evidence type="ECO:0000313" key="4">
    <source>
        <dbReference type="Proteomes" id="UP001369736"/>
    </source>
</evidence>
<dbReference type="Pfam" id="PF00501">
    <property type="entry name" value="AMP-binding"/>
    <property type="match status" value="1"/>
</dbReference>
<dbReference type="GO" id="GO:0004467">
    <property type="term" value="F:long-chain fatty acid-CoA ligase activity"/>
    <property type="evidence" value="ECO:0007669"/>
    <property type="project" value="UniProtKB-EC"/>
</dbReference>
<proteinExistence type="predicted"/>
<dbReference type="NCBIfam" id="NF004837">
    <property type="entry name" value="PRK06187.1"/>
    <property type="match status" value="1"/>
</dbReference>
<protein>
    <submittedName>
        <fullName evidence="3">Long-chain-fatty-acid--CoA ligase</fullName>
        <ecNumber evidence="3">6.2.1.3</ecNumber>
    </submittedName>
</protein>